<evidence type="ECO:0000313" key="1">
    <source>
        <dbReference type="EMBL" id="KAI3703690.1"/>
    </source>
</evidence>
<reference evidence="1 2" key="2">
    <citation type="journal article" date="2022" name="Mol. Ecol. Resour.">
        <title>The genomes of chicory, endive, great burdock and yacon provide insights into Asteraceae paleo-polyploidization history and plant inulin production.</title>
        <authorList>
            <person name="Fan W."/>
            <person name="Wang S."/>
            <person name="Wang H."/>
            <person name="Wang A."/>
            <person name="Jiang F."/>
            <person name="Liu H."/>
            <person name="Zhao H."/>
            <person name="Xu D."/>
            <person name="Zhang Y."/>
        </authorList>
    </citation>
    <scope>NUCLEOTIDE SEQUENCE [LARGE SCALE GENOMIC DNA]</scope>
    <source>
        <strain evidence="2">cv. Yunnan</strain>
        <tissue evidence="1">Leaves</tissue>
    </source>
</reference>
<sequence>MGYGGPHAAFLATSQEYKRMMPGRIIGVSVDASGKPALRMAMQTREQHIRRDKATSNICTAQALLANMAAMYGIYHGPEGLKTIAQRVHGLAATFAAGLKKLGTVDVQGLPFFDTVKIKCTDSTAIAEEALKNKMNLRVVDKNTITVSFDETTAIEDVDTLFKVFSLGKPVSFTATSLAPEVQNAIPSGLVRETPFMTHPIFNSFHTEHELLRYISKLQSKDLSLCHSMIPLGSCTMKLNATTEMMPVTWPAFADMHPFAPIEQAEGYQEMFKDLGDMLCTVTGFDSFSLQPNAGAAGEYAGLMVIRAYHMARGDHHRNVCIIPVSAHGTNPASAAMCGMKIITVGTDAKGNINIEEVRKAAEANKDKLSALMVTYPSTHGVYEEGIDEICKIIHDNGGKVYMDGANMNAQVGLTSPGWIGADVCHLNLHKTFCIPHGGGGPGMGPIGVKKHLAPYLPSHPVVGTGGLPTPEKAEPLGTISAAPWGSALILPISYTYIAMMGSRGLTDASKIAILNANYMAKHLESHYPILFRGVNGTVAHEFIVDLRPLKTTAGIEPEDVAKRLIDYGFHGPTMSWPVPGTLMIEPTESESKAELDRFCDALISIRKEIAEIEKGNADINNNVIKGAPHPLQVLMTDKWTKPYSREYAAYPASWLRAAKFWPTTCRVDNVYGDRNLICTLQPPHEEEEKVAAATA</sequence>
<organism evidence="1 2">
    <name type="scientific">Smallanthus sonchifolius</name>
    <dbReference type="NCBI Taxonomy" id="185202"/>
    <lineage>
        <taxon>Eukaryota</taxon>
        <taxon>Viridiplantae</taxon>
        <taxon>Streptophyta</taxon>
        <taxon>Embryophyta</taxon>
        <taxon>Tracheophyta</taxon>
        <taxon>Spermatophyta</taxon>
        <taxon>Magnoliopsida</taxon>
        <taxon>eudicotyledons</taxon>
        <taxon>Gunneridae</taxon>
        <taxon>Pentapetalae</taxon>
        <taxon>asterids</taxon>
        <taxon>campanulids</taxon>
        <taxon>Asterales</taxon>
        <taxon>Asteraceae</taxon>
        <taxon>Asteroideae</taxon>
        <taxon>Heliantheae alliance</taxon>
        <taxon>Millerieae</taxon>
        <taxon>Smallanthus</taxon>
    </lineage>
</organism>
<dbReference type="Proteomes" id="UP001056120">
    <property type="component" value="Linkage Group LG25"/>
</dbReference>
<evidence type="ECO:0000313" key="2">
    <source>
        <dbReference type="Proteomes" id="UP001056120"/>
    </source>
</evidence>
<gene>
    <name evidence="1" type="ORF">L1987_73884</name>
</gene>
<dbReference type="EMBL" id="CM042042">
    <property type="protein sequence ID" value="KAI3703690.1"/>
    <property type="molecule type" value="Genomic_DNA"/>
</dbReference>
<accession>A0ACB9A5K8</accession>
<proteinExistence type="predicted"/>
<keyword evidence="2" id="KW-1185">Reference proteome</keyword>
<name>A0ACB9A5K8_9ASTR</name>
<protein>
    <submittedName>
        <fullName evidence="1">Uncharacterized protein</fullName>
    </submittedName>
</protein>
<reference evidence="2" key="1">
    <citation type="journal article" date="2022" name="Mol. Ecol. Resour.">
        <title>The genomes of chicory, endive, great burdock and yacon provide insights into Asteraceae palaeo-polyploidization history and plant inulin production.</title>
        <authorList>
            <person name="Fan W."/>
            <person name="Wang S."/>
            <person name="Wang H."/>
            <person name="Wang A."/>
            <person name="Jiang F."/>
            <person name="Liu H."/>
            <person name="Zhao H."/>
            <person name="Xu D."/>
            <person name="Zhang Y."/>
        </authorList>
    </citation>
    <scope>NUCLEOTIDE SEQUENCE [LARGE SCALE GENOMIC DNA]</scope>
    <source>
        <strain evidence="2">cv. Yunnan</strain>
    </source>
</reference>
<comment type="caution">
    <text evidence="1">The sequence shown here is derived from an EMBL/GenBank/DDBJ whole genome shotgun (WGS) entry which is preliminary data.</text>
</comment>